<dbReference type="HOGENOM" id="CLU_119426_0_1_11"/>
<dbReference type="Pfam" id="PF22636">
    <property type="entry name" value="FlK"/>
    <property type="match status" value="1"/>
</dbReference>
<dbReference type="InterPro" id="IPR054485">
    <property type="entry name" value="FlK-like_dom"/>
</dbReference>
<gene>
    <name evidence="4" type="ORF">B843_00440</name>
</gene>
<dbReference type="STRING" id="1224164.B843_00440"/>
<feature type="active site" evidence="1">
    <location>
        <position position="76"/>
    </location>
</feature>
<dbReference type="PANTHER" id="PTHR36934">
    <property type="entry name" value="BLR0278 PROTEIN"/>
    <property type="match status" value="1"/>
</dbReference>
<proteinExistence type="predicted"/>
<evidence type="ECO:0000313" key="5">
    <source>
        <dbReference type="Proteomes" id="UP000019222"/>
    </source>
</evidence>
<evidence type="ECO:0000256" key="1">
    <source>
        <dbReference type="PIRSR" id="PIRSR014972-1"/>
    </source>
</evidence>
<dbReference type="PATRIC" id="fig|1224164.3.peg.89"/>
<dbReference type="InterPro" id="IPR029069">
    <property type="entry name" value="HotDog_dom_sf"/>
</dbReference>
<accession>W5XXT0</accession>
<sequence>MKDTLTPGLTHTMTYQVTPERTVPNLLPENPDFTAMPEVFATGYMVGVIEAACMEAIRPHLDEDEISLGTHVNVSHVAPTVPGSTVTIDVTLEAIERRALTFSITARDEYAVISTGTHQRGVVNRERFVGRLPQ</sequence>
<evidence type="ECO:0000256" key="2">
    <source>
        <dbReference type="PIRSR" id="PIRSR014972-2"/>
    </source>
</evidence>
<dbReference type="KEGG" id="cvt:B843_00440"/>
<dbReference type="AlphaFoldDB" id="W5XXT0"/>
<dbReference type="Gene3D" id="3.10.129.10">
    <property type="entry name" value="Hotdog Thioesterase"/>
    <property type="match status" value="1"/>
</dbReference>
<name>W5XXT0_9CORY</name>
<organism evidence="4 5">
    <name type="scientific">Corynebacterium vitaeruminis DSM 20294</name>
    <dbReference type="NCBI Taxonomy" id="1224164"/>
    <lineage>
        <taxon>Bacteria</taxon>
        <taxon>Bacillati</taxon>
        <taxon>Actinomycetota</taxon>
        <taxon>Actinomycetes</taxon>
        <taxon>Mycobacteriales</taxon>
        <taxon>Corynebacteriaceae</taxon>
        <taxon>Corynebacterium</taxon>
    </lineage>
</organism>
<dbReference type="PIRSF" id="PIRSF014972">
    <property type="entry name" value="FlK"/>
    <property type="match status" value="1"/>
</dbReference>
<dbReference type="eggNOG" id="COG5496">
    <property type="taxonomic scope" value="Bacteria"/>
</dbReference>
<dbReference type="Proteomes" id="UP000019222">
    <property type="component" value="Chromosome"/>
</dbReference>
<feature type="active site" evidence="1">
    <location>
        <position position="50"/>
    </location>
</feature>
<evidence type="ECO:0000259" key="3">
    <source>
        <dbReference type="Pfam" id="PF22636"/>
    </source>
</evidence>
<keyword evidence="5" id="KW-1185">Reference proteome</keyword>
<dbReference type="InterPro" id="IPR025540">
    <property type="entry name" value="FlK"/>
</dbReference>
<dbReference type="PANTHER" id="PTHR36934:SF1">
    <property type="entry name" value="THIOESTERASE DOMAIN-CONTAINING PROTEIN"/>
    <property type="match status" value="1"/>
</dbReference>
<reference evidence="4 5" key="1">
    <citation type="submission" date="2013-02" db="EMBL/GenBank/DDBJ databases">
        <title>The complete genome sequence of Corynebacterium vitaeruminis DSM 20294.</title>
        <authorList>
            <person name="Ruckert C."/>
            <person name="Albersmeier A."/>
            <person name="Kalinowski J."/>
        </authorList>
    </citation>
    <scope>NUCLEOTIDE SEQUENCE [LARGE SCALE GENOMIC DNA]</scope>
    <source>
        <strain evidence="5">ATCC 10234</strain>
    </source>
</reference>
<feature type="binding site" evidence="2">
    <location>
        <position position="120"/>
    </location>
    <ligand>
        <name>substrate</name>
    </ligand>
</feature>
<feature type="active site" evidence="1">
    <location>
        <position position="42"/>
    </location>
</feature>
<protein>
    <recommendedName>
        <fullName evidence="3">Fluoroacetyl-CoA-specific thioesterase-like domain-containing protein</fullName>
    </recommendedName>
</protein>
<evidence type="ECO:0000313" key="4">
    <source>
        <dbReference type="EMBL" id="AHI21484.1"/>
    </source>
</evidence>
<dbReference type="RefSeq" id="WP_038595089.1">
    <property type="nucleotide sequence ID" value="NZ_CP004353.1"/>
</dbReference>
<dbReference type="EMBL" id="CP004353">
    <property type="protein sequence ID" value="AHI21484.1"/>
    <property type="molecule type" value="Genomic_DNA"/>
</dbReference>
<feature type="binding site" evidence="2">
    <location>
        <position position="69"/>
    </location>
    <ligand>
        <name>substrate</name>
    </ligand>
</feature>
<feature type="domain" description="Fluoroacetyl-CoA-specific thioesterase-like" evidence="3">
    <location>
        <begin position="34"/>
        <end position="126"/>
    </location>
</feature>
<dbReference type="SUPFAM" id="SSF54637">
    <property type="entry name" value="Thioesterase/thiol ester dehydrase-isomerase"/>
    <property type="match status" value="1"/>
</dbReference>